<dbReference type="SUPFAM" id="SSF103032">
    <property type="entry name" value="Hypothetical protein YwqG"/>
    <property type="match status" value="1"/>
</dbReference>
<dbReference type="Pfam" id="PF09234">
    <property type="entry name" value="DUF1963"/>
    <property type="match status" value="1"/>
</dbReference>
<reference evidence="2" key="1">
    <citation type="journal article" date="2019" name="Int. J. Syst. Evol. Microbiol.">
        <title>The Global Catalogue of Microorganisms (GCM) 10K type strain sequencing project: providing services to taxonomists for standard genome sequencing and annotation.</title>
        <authorList>
            <consortium name="The Broad Institute Genomics Platform"/>
            <consortium name="The Broad Institute Genome Sequencing Center for Infectious Disease"/>
            <person name="Wu L."/>
            <person name="Ma J."/>
        </authorList>
    </citation>
    <scope>NUCLEOTIDE SEQUENCE [LARGE SCALE GENOMIC DNA]</scope>
    <source>
        <strain evidence="2">JCM 18424</strain>
    </source>
</reference>
<dbReference type="InterPro" id="IPR015315">
    <property type="entry name" value="DUF1963"/>
</dbReference>
<dbReference type="InterPro" id="IPR035948">
    <property type="entry name" value="YwqG-like_sf"/>
</dbReference>
<comment type="caution">
    <text evidence="1">The sequence shown here is derived from an EMBL/GenBank/DDBJ whole genome shotgun (WGS) entry which is preliminary data.</text>
</comment>
<dbReference type="Gene3D" id="2.30.320.10">
    <property type="entry name" value="YwqG-like"/>
    <property type="match status" value="1"/>
</dbReference>
<sequence length="304" mass="34653">MAYYALYLFEYELMMITEIQYPEALSQTLIDLLKKMEQLTISLSANESIDVESHIYSSKLCGVAYFPKEQEYPRNKDGQPLALIAQLNLDEIFADIEMLEACNTDNFLRHYPKTGMLSFFNDATDDLMGLEFKEPFSKTGYKVIYFPEVIQNDENIALAEFNELSAIVGDDCYGALSMGQSYLITSSLKYTIPSLEISTLNDENLLKFHDYTENQLDEESSEDVMEALYDQATEVCQGHAIGGYPMLTQFDPRGDNDDRTILLFQLDSVGDVMLGDCGSMQFFISEQDLKNRDFSNVLYDWACC</sequence>
<dbReference type="RefSeq" id="WP_077924812.1">
    <property type="nucleotide sequence ID" value="NZ_BAABKE010000002.1"/>
</dbReference>
<dbReference type="PANTHER" id="PTHR36436:SF6">
    <property type="entry name" value="SLL5081 PROTEIN"/>
    <property type="match status" value="1"/>
</dbReference>
<proteinExistence type="predicted"/>
<dbReference type="Proteomes" id="UP001500631">
    <property type="component" value="Unassembled WGS sequence"/>
</dbReference>
<organism evidence="1 2">
    <name type="scientific">Wohlfahrtiimonas larvae</name>
    <dbReference type="NCBI Taxonomy" id="1157986"/>
    <lineage>
        <taxon>Bacteria</taxon>
        <taxon>Pseudomonadati</taxon>
        <taxon>Pseudomonadota</taxon>
        <taxon>Gammaproteobacteria</taxon>
        <taxon>Cardiobacteriales</taxon>
        <taxon>Ignatzschineriaceae</taxon>
        <taxon>Wohlfahrtiimonas</taxon>
    </lineage>
</organism>
<dbReference type="EMBL" id="BAABKE010000002">
    <property type="protein sequence ID" value="GAA5096535.1"/>
    <property type="molecule type" value="Genomic_DNA"/>
</dbReference>
<evidence type="ECO:0000313" key="1">
    <source>
        <dbReference type="EMBL" id="GAA5096535.1"/>
    </source>
</evidence>
<protein>
    <submittedName>
        <fullName evidence="1">YwqG family protein</fullName>
    </submittedName>
</protein>
<keyword evidence="2" id="KW-1185">Reference proteome</keyword>
<name>A0ABP9MKI8_9GAMM</name>
<gene>
    <name evidence="1" type="ORF">GCM10023338_07050</name>
</gene>
<dbReference type="PANTHER" id="PTHR36436">
    <property type="entry name" value="SLL5081 PROTEIN"/>
    <property type="match status" value="1"/>
</dbReference>
<evidence type="ECO:0000313" key="2">
    <source>
        <dbReference type="Proteomes" id="UP001500631"/>
    </source>
</evidence>
<accession>A0ABP9MKI8</accession>